<gene>
    <name evidence="4" type="ORF">D2L64_05065</name>
</gene>
<feature type="compositionally biased region" description="Low complexity" evidence="1">
    <location>
        <begin position="186"/>
        <end position="199"/>
    </location>
</feature>
<dbReference type="GO" id="GO:0046556">
    <property type="term" value="F:alpha-L-arabinofuranosidase activity"/>
    <property type="evidence" value="ECO:0007669"/>
    <property type="project" value="InterPro"/>
</dbReference>
<sequence>MRWKQQETTMSQGNDQSRLRVGGWISESGRLGSDAAAPATDQPENGTLRRRPAGLLRRTASSTPLTTVAPPSPARHPGGSIEAGRTIAPDAASDPATFGRPYRHTTPHRTPDDLGEPTDRPGPRRALLLGGVALVTVTALGGVLALRGGTAQETIHGEFVAAVPRPGYPADGPGDTDVPPLVDGTGSAAAPNGGVAPPAQRGNPVALPGLNPRAEGAGGSGTAPPASTPTGGGGNAPAPTGATPTTPGSVPQTPAGTALVPGARIGLEVAGRPGHRVRHFDFQAQVAPVNAASGSDTKADAAFTVRPGLTGTGCVAFESVNFPGHYLRHSGFRVFLHRAESDALFRADATFCPVTGLTGAHTSLRSYNYPDHYLRHDGPRQMQLSPVGDVVPASATFVVRPAL</sequence>
<dbReference type="Proteomes" id="UP000283832">
    <property type="component" value="Unassembled WGS sequence"/>
</dbReference>
<evidence type="ECO:0000313" key="5">
    <source>
        <dbReference type="Proteomes" id="UP000283832"/>
    </source>
</evidence>
<feature type="region of interest" description="Disordered" evidence="1">
    <location>
        <begin position="1"/>
        <end position="124"/>
    </location>
</feature>
<dbReference type="CDD" id="cd23399">
    <property type="entry name" value="beta-trefoil_ABD_ABFB"/>
    <property type="match status" value="1"/>
</dbReference>
<evidence type="ECO:0000259" key="3">
    <source>
        <dbReference type="Pfam" id="PF05270"/>
    </source>
</evidence>
<dbReference type="Pfam" id="PF05270">
    <property type="entry name" value="AbfB"/>
    <property type="match status" value="1"/>
</dbReference>
<keyword evidence="2" id="KW-0472">Membrane</keyword>
<evidence type="ECO:0000256" key="2">
    <source>
        <dbReference type="SAM" id="Phobius"/>
    </source>
</evidence>
<dbReference type="SUPFAM" id="SSF110221">
    <property type="entry name" value="AbfB domain"/>
    <property type="match status" value="1"/>
</dbReference>
<name>A0A418MYF5_9ACTN</name>
<keyword evidence="5" id="KW-1185">Reference proteome</keyword>
<feature type="transmembrane region" description="Helical" evidence="2">
    <location>
        <begin position="126"/>
        <end position="146"/>
    </location>
</feature>
<dbReference type="GO" id="GO:0046373">
    <property type="term" value="P:L-arabinose metabolic process"/>
    <property type="evidence" value="ECO:0007669"/>
    <property type="project" value="InterPro"/>
</dbReference>
<feature type="region of interest" description="Disordered" evidence="1">
    <location>
        <begin position="166"/>
        <end position="257"/>
    </location>
</feature>
<feature type="compositionally biased region" description="Low complexity" evidence="1">
    <location>
        <begin position="236"/>
        <end position="249"/>
    </location>
</feature>
<dbReference type="InterPro" id="IPR007934">
    <property type="entry name" value="AbfB_ABD"/>
</dbReference>
<keyword evidence="2" id="KW-0812">Transmembrane</keyword>
<keyword evidence="2" id="KW-1133">Transmembrane helix</keyword>
<feature type="compositionally biased region" description="Polar residues" evidence="1">
    <location>
        <begin position="1"/>
        <end position="16"/>
    </location>
</feature>
<protein>
    <recommendedName>
        <fullName evidence="3">Alpha-L-arabinofuranosidase B arabinose-binding domain-containing protein</fullName>
    </recommendedName>
</protein>
<evidence type="ECO:0000313" key="4">
    <source>
        <dbReference type="EMBL" id="RIV40230.1"/>
    </source>
</evidence>
<dbReference type="InterPro" id="IPR036195">
    <property type="entry name" value="AbfB_ABD_sf"/>
</dbReference>
<feature type="compositionally biased region" description="Basic and acidic residues" evidence="1">
    <location>
        <begin position="109"/>
        <end position="122"/>
    </location>
</feature>
<organism evidence="4 5">
    <name type="scientific">Micromonospora radicis</name>
    <dbReference type="NCBI Taxonomy" id="1894971"/>
    <lineage>
        <taxon>Bacteria</taxon>
        <taxon>Bacillati</taxon>
        <taxon>Actinomycetota</taxon>
        <taxon>Actinomycetes</taxon>
        <taxon>Micromonosporales</taxon>
        <taxon>Micromonosporaceae</taxon>
        <taxon>Micromonospora</taxon>
    </lineage>
</organism>
<comment type="caution">
    <text evidence="4">The sequence shown here is derived from an EMBL/GenBank/DDBJ whole genome shotgun (WGS) entry which is preliminary data.</text>
</comment>
<dbReference type="Gene3D" id="2.80.10.50">
    <property type="match status" value="1"/>
</dbReference>
<accession>A0A418MYF5</accession>
<proteinExistence type="predicted"/>
<dbReference type="EMBL" id="QXEC01000003">
    <property type="protein sequence ID" value="RIV40230.1"/>
    <property type="molecule type" value="Genomic_DNA"/>
</dbReference>
<evidence type="ECO:0000256" key="1">
    <source>
        <dbReference type="SAM" id="MobiDB-lite"/>
    </source>
</evidence>
<reference evidence="4 5" key="1">
    <citation type="submission" date="2018-08" db="EMBL/GenBank/DDBJ databases">
        <title>Jishengella sp. nov., isolated from a root of Azadirachta indica A. Juss. var. siamensis Valenton.</title>
        <authorList>
            <person name="Kuncharoen N."/>
            <person name="Tanasupawat S."/>
            <person name="Kudo T."/>
            <person name="Ohkuma M."/>
        </authorList>
    </citation>
    <scope>NUCLEOTIDE SEQUENCE [LARGE SCALE GENOMIC DNA]</scope>
    <source>
        <strain evidence="4 5">AZ1-13</strain>
    </source>
</reference>
<dbReference type="AlphaFoldDB" id="A0A418MYF5"/>
<feature type="domain" description="Alpha-L-arabinofuranosidase B arabinose-binding" evidence="3">
    <location>
        <begin position="271"/>
        <end position="397"/>
    </location>
</feature>